<dbReference type="Proteomes" id="UP000070250">
    <property type="component" value="Chromosome"/>
</dbReference>
<keyword evidence="12" id="KW-0560">Oxidoreductase</keyword>
<sequence>MSMNASSLTLPLSLYVHLPWCVRKCPYCDFNSHAAPAQIPQREYIDALLQDLENDLPDVRGRSLGSIFFGGGTPSLFAPEELGRLLDGVRAYIDFDPDIEISLEANPGTIEHGRFTAYRAAGVNRVSLGAQSFEPAHLQALGRIHGSGDIARSVEELLSAEIENFNLDLMYGLPGQTLAQSLADLEAALALAPAHLSHYQLTLEPGTVFYHRPPSLPDADLIWQMQLECQARLAARGYDQYEVSAYARVGRRSRHNLNYWEFGDYLGIGAGAHGKLTIFQSGKVQVIRTLRTRMPRAYLKQAPAERRCERRLVPGEDLAFEYMLNALRLMEGFEERDFEVRTGLGVAAIIPTLAAAQQRGLIEPSASEKESLRWRPTEFGRRFLNNLQQMFLPK</sequence>
<evidence type="ECO:0000256" key="6">
    <source>
        <dbReference type="ARBA" id="ARBA00022723"/>
    </source>
</evidence>
<dbReference type="SFLD" id="SFLDF00562">
    <property type="entry name" value="HemN-like__clustered_with_heat"/>
    <property type="match status" value="1"/>
</dbReference>
<keyword evidence="8 10" id="KW-0411">Iron-sulfur</keyword>
<dbReference type="GO" id="GO:0046872">
    <property type="term" value="F:metal ion binding"/>
    <property type="evidence" value="ECO:0007669"/>
    <property type="project" value="UniProtKB-UniRule"/>
</dbReference>
<dbReference type="SFLD" id="SFLDS00029">
    <property type="entry name" value="Radical_SAM"/>
    <property type="match status" value="1"/>
</dbReference>
<evidence type="ECO:0000256" key="10">
    <source>
        <dbReference type="RuleBase" id="RU364116"/>
    </source>
</evidence>
<evidence type="ECO:0000256" key="1">
    <source>
        <dbReference type="ARBA" id="ARBA00001966"/>
    </source>
</evidence>
<evidence type="ECO:0000256" key="5">
    <source>
        <dbReference type="ARBA" id="ARBA00022691"/>
    </source>
</evidence>
<dbReference type="InterPro" id="IPR006638">
    <property type="entry name" value="Elp3/MiaA/NifB-like_rSAM"/>
</dbReference>
<evidence type="ECO:0000259" key="11">
    <source>
        <dbReference type="PROSITE" id="PS51918"/>
    </source>
</evidence>
<dbReference type="PROSITE" id="PS51918">
    <property type="entry name" value="RADICAL_SAM"/>
    <property type="match status" value="1"/>
</dbReference>
<dbReference type="GO" id="GO:0004109">
    <property type="term" value="F:coproporphyrinogen oxidase activity"/>
    <property type="evidence" value="ECO:0007669"/>
    <property type="project" value="InterPro"/>
</dbReference>
<feature type="domain" description="Radical SAM core" evidence="11">
    <location>
        <begin position="4"/>
        <end position="239"/>
    </location>
</feature>
<dbReference type="GO" id="GO:0005737">
    <property type="term" value="C:cytoplasm"/>
    <property type="evidence" value="ECO:0007669"/>
    <property type="project" value="UniProtKB-SubCell"/>
</dbReference>
<dbReference type="InterPro" id="IPR007197">
    <property type="entry name" value="rSAM"/>
</dbReference>
<dbReference type="GO" id="GO:0006779">
    <property type="term" value="P:porphyrin-containing compound biosynthetic process"/>
    <property type="evidence" value="ECO:0007669"/>
    <property type="project" value="InterPro"/>
</dbReference>
<keyword evidence="13" id="KW-1185">Reference proteome</keyword>
<dbReference type="STRING" id="465721.ACG33_14510"/>
<dbReference type="PANTHER" id="PTHR13932:SF5">
    <property type="entry name" value="RADICAL S-ADENOSYL METHIONINE DOMAIN-CONTAINING PROTEIN 1, MITOCHONDRIAL"/>
    <property type="match status" value="1"/>
</dbReference>
<organism evidence="12 13">
    <name type="scientific">Steroidobacter denitrificans</name>
    <dbReference type="NCBI Taxonomy" id="465721"/>
    <lineage>
        <taxon>Bacteria</taxon>
        <taxon>Pseudomonadati</taxon>
        <taxon>Pseudomonadota</taxon>
        <taxon>Gammaproteobacteria</taxon>
        <taxon>Steroidobacterales</taxon>
        <taxon>Steroidobacteraceae</taxon>
        <taxon>Steroidobacter</taxon>
    </lineage>
</organism>
<comment type="function">
    <text evidence="10">Probably acts as a heme chaperone, transferring heme to an unknown acceptor. Binds one molecule of heme per monomer, possibly covalently. Binds 1 [4Fe-4S] cluster. The cluster is coordinated with 3 cysteines and an exchangeable S-adenosyl-L-methionine.</text>
</comment>
<comment type="subcellular location">
    <subcellularLocation>
        <location evidence="10">Cytoplasm</location>
    </subcellularLocation>
</comment>
<evidence type="ECO:0000256" key="4">
    <source>
        <dbReference type="ARBA" id="ARBA00022617"/>
    </source>
</evidence>
<dbReference type="NCBIfam" id="TIGR00539">
    <property type="entry name" value="hemN_rel"/>
    <property type="match status" value="1"/>
</dbReference>
<name>A0A127FEF3_STEDE</name>
<evidence type="ECO:0000256" key="2">
    <source>
        <dbReference type="ARBA" id="ARBA00006100"/>
    </source>
</evidence>
<keyword evidence="9 10" id="KW-0143">Chaperone</keyword>
<dbReference type="SFLD" id="SFLDG01065">
    <property type="entry name" value="anaerobic_coproporphyrinogen-I"/>
    <property type="match status" value="1"/>
</dbReference>
<keyword evidence="10" id="KW-0963">Cytoplasm</keyword>
<evidence type="ECO:0000313" key="13">
    <source>
        <dbReference type="Proteomes" id="UP000070250"/>
    </source>
</evidence>
<accession>A0A127FEF3</accession>
<dbReference type="CDD" id="cd01335">
    <property type="entry name" value="Radical_SAM"/>
    <property type="match status" value="1"/>
</dbReference>
<evidence type="ECO:0000256" key="8">
    <source>
        <dbReference type="ARBA" id="ARBA00023014"/>
    </source>
</evidence>
<dbReference type="PATRIC" id="fig|465721.4.peg.3104"/>
<proteinExistence type="inferred from homology"/>
<dbReference type="InterPro" id="IPR058240">
    <property type="entry name" value="rSAM_sf"/>
</dbReference>
<keyword evidence="5 10" id="KW-0949">S-adenosyl-L-methionine</keyword>
<dbReference type="Pfam" id="PF06969">
    <property type="entry name" value="HemN_C"/>
    <property type="match status" value="1"/>
</dbReference>
<dbReference type="SFLD" id="SFLDG01082">
    <property type="entry name" value="B12-binding_domain_containing"/>
    <property type="match status" value="1"/>
</dbReference>
<dbReference type="SUPFAM" id="SSF102114">
    <property type="entry name" value="Radical SAM enzymes"/>
    <property type="match status" value="1"/>
</dbReference>
<evidence type="ECO:0000256" key="3">
    <source>
        <dbReference type="ARBA" id="ARBA00017228"/>
    </source>
</evidence>
<dbReference type="InterPro" id="IPR013785">
    <property type="entry name" value="Aldolase_TIM"/>
</dbReference>
<dbReference type="InterPro" id="IPR004559">
    <property type="entry name" value="HemW-like"/>
</dbReference>
<dbReference type="Pfam" id="PF04055">
    <property type="entry name" value="Radical_SAM"/>
    <property type="match status" value="1"/>
</dbReference>
<dbReference type="PANTHER" id="PTHR13932">
    <property type="entry name" value="COPROPORPHYRINIGEN III OXIDASE"/>
    <property type="match status" value="1"/>
</dbReference>
<dbReference type="EMBL" id="CP011971">
    <property type="protein sequence ID" value="AMN48289.1"/>
    <property type="molecule type" value="Genomic_DNA"/>
</dbReference>
<comment type="cofactor">
    <cofactor evidence="1">
        <name>[4Fe-4S] cluster</name>
        <dbReference type="ChEBI" id="CHEBI:49883"/>
    </cofactor>
</comment>
<evidence type="ECO:0000256" key="7">
    <source>
        <dbReference type="ARBA" id="ARBA00023004"/>
    </source>
</evidence>
<comment type="similarity">
    <text evidence="2">Belongs to the anaerobic coproporphyrinogen-III oxidase family. HemW subfamily.</text>
</comment>
<dbReference type="GO" id="GO:0051539">
    <property type="term" value="F:4 iron, 4 sulfur cluster binding"/>
    <property type="evidence" value="ECO:0007669"/>
    <property type="project" value="UniProtKB-UniRule"/>
</dbReference>
<evidence type="ECO:0000256" key="9">
    <source>
        <dbReference type="ARBA" id="ARBA00023186"/>
    </source>
</evidence>
<keyword evidence="10" id="KW-0004">4Fe-4S</keyword>
<protein>
    <recommendedName>
        <fullName evidence="3 10">Heme chaperone HemW</fullName>
    </recommendedName>
</protein>
<dbReference type="SFLD" id="SFLDF00288">
    <property type="entry name" value="HemN-like__clustered_with_nucl"/>
    <property type="match status" value="1"/>
</dbReference>
<dbReference type="InterPro" id="IPR010723">
    <property type="entry name" value="HemN_C"/>
</dbReference>
<dbReference type="AlphaFoldDB" id="A0A127FEF3"/>
<dbReference type="KEGG" id="sdf:ACG33_14510"/>
<dbReference type="SMART" id="SM00729">
    <property type="entry name" value="Elp3"/>
    <property type="match status" value="1"/>
</dbReference>
<evidence type="ECO:0000313" key="12">
    <source>
        <dbReference type="EMBL" id="AMN48289.1"/>
    </source>
</evidence>
<keyword evidence="6 10" id="KW-0479">Metal-binding</keyword>
<keyword evidence="4 10" id="KW-0349">Heme</keyword>
<keyword evidence="7 10" id="KW-0408">Iron</keyword>
<reference evidence="12 13" key="1">
    <citation type="submission" date="2015-06" db="EMBL/GenBank/DDBJ databases">
        <title>A Comprehensive Approach to Explore the Metabolic and Phylogenetic Diversity of Bacterial Steroid Degradation in the Environment: Testosterone as an Example.</title>
        <authorList>
            <person name="Yang F.-C."/>
            <person name="Chen Y.-L."/>
            <person name="Yu C.-P."/>
            <person name="Tang S.-L."/>
            <person name="Wang P.-H."/>
            <person name="Ismail W."/>
            <person name="Wang C.-H."/>
            <person name="Yang C.-Y."/>
            <person name="Chiang Y.-R."/>
        </authorList>
    </citation>
    <scope>NUCLEOTIDE SEQUENCE [LARGE SCALE GENOMIC DNA]</scope>
    <source>
        <strain evidence="12 13">DSM 18526</strain>
    </source>
</reference>
<gene>
    <name evidence="12" type="ORF">ACG33_14510</name>
</gene>
<dbReference type="InterPro" id="IPR034505">
    <property type="entry name" value="Coproporphyrinogen-III_oxidase"/>
</dbReference>
<dbReference type="Gene3D" id="3.20.20.70">
    <property type="entry name" value="Aldolase class I"/>
    <property type="match status" value="1"/>
</dbReference>